<dbReference type="HOGENOM" id="CLU_3233046_0_0_6"/>
<organism evidence="1 2">
    <name type="scientific">Enterobacter cloacae subsp. cloacae (strain ATCC 13047 / DSM 30054 / NBRC 13535 / NCTC 10005 / WDCM 00083 / NCDC 279-56)</name>
    <dbReference type="NCBI Taxonomy" id="716541"/>
    <lineage>
        <taxon>Bacteria</taxon>
        <taxon>Pseudomonadati</taxon>
        <taxon>Pseudomonadota</taxon>
        <taxon>Gammaproteobacteria</taxon>
        <taxon>Enterobacterales</taxon>
        <taxon>Enterobacteriaceae</taxon>
        <taxon>Enterobacter</taxon>
        <taxon>Enterobacter cloacae complex</taxon>
    </lineage>
</organism>
<proteinExistence type="predicted"/>
<name>A0A0H3CPS5_ENTCC</name>
<evidence type="ECO:0000313" key="2">
    <source>
        <dbReference type="Proteomes" id="UP000002363"/>
    </source>
</evidence>
<dbReference type="STRING" id="716541.ECL_04065"/>
<dbReference type="AlphaFoldDB" id="A0A0H3CPS5"/>
<gene>
    <name evidence="1" type="ordered locus">ECL_04065</name>
</gene>
<protein>
    <submittedName>
        <fullName evidence="1">Uncharacterized protein</fullName>
    </submittedName>
</protein>
<dbReference type="EMBL" id="CP001918">
    <property type="protein sequence ID" value="ADF63599.1"/>
    <property type="molecule type" value="Genomic_DNA"/>
</dbReference>
<evidence type="ECO:0000313" key="1">
    <source>
        <dbReference type="EMBL" id="ADF63599.1"/>
    </source>
</evidence>
<sequence>MHNASLMNCPVNAITMPAWFWLGGDDVNAVEMTRRHPHVDSLF</sequence>
<dbReference type="PATRIC" id="fig|716541.4.peg.4216"/>
<accession>A0A0H3CPS5</accession>
<dbReference type="Proteomes" id="UP000002363">
    <property type="component" value="Chromosome"/>
</dbReference>
<dbReference type="EnsemblBacteria" id="ADF63599">
    <property type="protein sequence ID" value="ADF63599"/>
    <property type="gene ID" value="ECL_04065"/>
</dbReference>
<reference evidence="1 2" key="1">
    <citation type="journal article" date="2010" name="J. Bacteriol.">
        <title>Complete genome sequence of Enterobacter cloacae subsp. cloacae type strain ATCC 13047.</title>
        <authorList>
            <person name="Ren Y."/>
            <person name="Ren Y."/>
            <person name="Zhou Z."/>
            <person name="Guo X."/>
            <person name="Li Y."/>
            <person name="Feng L."/>
            <person name="Wang L."/>
        </authorList>
    </citation>
    <scope>NUCLEOTIDE SEQUENCE [LARGE SCALE GENOMIC DNA]</scope>
    <source>
        <strain evidence="2">ATCC 13047 / DSM 30054 / NBRC 13535 / NCTC 10005 / WDCM 00083 / NCDC 279-56</strain>
    </source>
</reference>
<dbReference type="KEGG" id="enc:ECL_04065"/>
<keyword evidence="2" id="KW-1185">Reference proteome</keyword>